<evidence type="ECO:0000313" key="11">
    <source>
        <dbReference type="EMBL" id="KAK6624293.1"/>
    </source>
</evidence>
<evidence type="ECO:0000259" key="10">
    <source>
        <dbReference type="PROSITE" id="PS50803"/>
    </source>
</evidence>
<dbReference type="Pfam" id="PF03826">
    <property type="entry name" value="OAR"/>
    <property type="match status" value="1"/>
</dbReference>
<dbReference type="SUPFAM" id="SSF46689">
    <property type="entry name" value="Homeodomain-like"/>
    <property type="match status" value="1"/>
</dbReference>
<evidence type="ECO:0000259" key="9">
    <source>
        <dbReference type="PROSITE" id="PS50071"/>
    </source>
</evidence>
<feature type="region of interest" description="Disordered" evidence="8">
    <location>
        <begin position="255"/>
        <end position="303"/>
    </location>
</feature>
<evidence type="ECO:0000313" key="14">
    <source>
        <dbReference type="Proteomes" id="UP001372834"/>
    </source>
</evidence>
<accession>A0AAN8SBW1</accession>
<dbReference type="GO" id="GO:0000981">
    <property type="term" value="F:DNA-binding transcription factor activity, RNA polymerase II-specific"/>
    <property type="evidence" value="ECO:0007669"/>
    <property type="project" value="InterPro"/>
</dbReference>
<dbReference type="GO" id="GO:0005634">
    <property type="term" value="C:nucleus"/>
    <property type="evidence" value="ECO:0007669"/>
    <property type="project" value="UniProtKB-SubCell"/>
</dbReference>
<evidence type="ECO:0000256" key="8">
    <source>
        <dbReference type="SAM" id="MobiDB-lite"/>
    </source>
</evidence>
<dbReference type="PROSITE" id="PS00027">
    <property type="entry name" value="HOMEOBOX_1"/>
    <property type="match status" value="1"/>
</dbReference>
<protein>
    <submittedName>
        <fullName evidence="12">Uncharacterized protein</fullName>
    </submittedName>
</protein>
<evidence type="ECO:0000256" key="4">
    <source>
        <dbReference type="ARBA" id="ARBA00023155"/>
    </source>
</evidence>
<keyword evidence="13" id="KW-1185">Reference proteome</keyword>
<dbReference type="InterPro" id="IPR017970">
    <property type="entry name" value="Homeobox_CS"/>
</dbReference>
<feature type="DNA-binding region" description="Homeobox" evidence="6">
    <location>
        <begin position="87"/>
        <end position="146"/>
    </location>
</feature>
<feature type="region of interest" description="Disordered" evidence="8">
    <location>
        <begin position="49"/>
        <end position="81"/>
    </location>
</feature>
<dbReference type="InterPro" id="IPR050649">
    <property type="entry name" value="Paired_Homeobox_TFs"/>
</dbReference>
<comment type="caution">
    <text evidence="12">The sequence shown here is derived from an EMBL/GenBank/DDBJ whole genome shotgun (WGS) entry which is preliminary data.</text>
</comment>
<evidence type="ECO:0000256" key="7">
    <source>
        <dbReference type="RuleBase" id="RU000682"/>
    </source>
</evidence>
<dbReference type="PROSITE" id="PS50803">
    <property type="entry name" value="OAR"/>
    <property type="match status" value="1"/>
</dbReference>
<evidence type="ECO:0000256" key="2">
    <source>
        <dbReference type="ARBA" id="ARBA00022473"/>
    </source>
</evidence>
<organism evidence="12 14">
    <name type="scientific">Polyplax serrata</name>
    <name type="common">Common mouse louse</name>
    <dbReference type="NCBI Taxonomy" id="468196"/>
    <lineage>
        <taxon>Eukaryota</taxon>
        <taxon>Metazoa</taxon>
        <taxon>Ecdysozoa</taxon>
        <taxon>Arthropoda</taxon>
        <taxon>Hexapoda</taxon>
        <taxon>Insecta</taxon>
        <taxon>Pterygota</taxon>
        <taxon>Neoptera</taxon>
        <taxon>Paraneoptera</taxon>
        <taxon>Psocodea</taxon>
        <taxon>Troctomorpha</taxon>
        <taxon>Phthiraptera</taxon>
        <taxon>Anoplura</taxon>
        <taxon>Polyplacidae</taxon>
        <taxon>Polyplax</taxon>
    </lineage>
</organism>
<gene>
    <name evidence="12" type="ORF">RUM43_004379</name>
    <name evidence="11" type="ORF">RUM44_011152</name>
</gene>
<proteinExistence type="predicted"/>
<dbReference type="InterPro" id="IPR001356">
    <property type="entry name" value="HD"/>
</dbReference>
<dbReference type="SMART" id="SM00389">
    <property type="entry name" value="HOX"/>
    <property type="match status" value="1"/>
</dbReference>
<dbReference type="Proteomes" id="UP001372834">
    <property type="component" value="Unassembled WGS sequence"/>
</dbReference>
<keyword evidence="4 6" id="KW-0371">Homeobox</keyword>
<dbReference type="PANTHER" id="PTHR24329">
    <property type="entry name" value="HOMEOBOX PROTEIN ARISTALESS"/>
    <property type="match status" value="1"/>
</dbReference>
<evidence type="ECO:0000256" key="6">
    <source>
        <dbReference type="PROSITE-ProRule" id="PRU00108"/>
    </source>
</evidence>
<dbReference type="EMBL" id="JAWJWF010000046">
    <property type="protein sequence ID" value="KAK6624293.1"/>
    <property type="molecule type" value="Genomic_DNA"/>
</dbReference>
<feature type="domain" description="Homeobox" evidence="9">
    <location>
        <begin position="85"/>
        <end position="145"/>
    </location>
</feature>
<feature type="compositionally biased region" description="Acidic residues" evidence="8">
    <location>
        <begin position="66"/>
        <end position="79"/>
    </location>
</feature>
<feature type="domain" description="OAR" evidence="10">
    <location>
        <begin position="302"/>
        <end position="315"/>
    </location>
</feature>
<name>A0AAN8SBW1_POLSC</name>
<evidence type="ECO:0000256" key="3">
    <source>
        <dbReference type="ARBA" id="ARBA00023125"/>
    </source>
</evidence>
<dbReference type="InterPro" id="IPR003654">
    <property type="entry name" value="OAR_dom"/>
</dbReference>
<dbReference type="PROSITE" id="PS50071">
    <property type="entry name" value="HOMEOBOX_2"/>
    <property type="match status" value="1"/>
</dbReference>
<dbReference type="PANTHER" id="PTHR24329:SF543">
    <property type="entry name" value="FI01017P-RELATED"/>
    <property type="match status" value="1"/>
</dbReference>
<sequence length="336" mass="36838">MMDRSPVVRLHASLPEDSSAVKPKNVYSIDQILGNSTGATRDHCEIKDENEFRGDSGSTTSGDLDLTVDTDEGQPSDDLSEVKPRKIRRSRTTFTTYQLHQLERAFEKTQYPDVFTREELAMRLDLSEARVQVWFQNRRAKWRKREKAMGRETVGFIRSDHPVLSDFGVHGQLGFPPLPADPFWPGSALGFNSAIFGLPPNAAAALGLPWNANGKIPGPSFHNILSQYMLANGGLGGLPPNLSLSGFHIPSHSPVTLSGKSHSNNNDSSAEPDFDLTNSDASRSPPPTSSTPPSISAETRMNSIEALRMRAKEHVLEQNHQRILVQAASKSATVTS</sequence>
<keyword evidence="3 6" id="KW-0238">DNA-binding</keyword>
<evidence type="ECO:0000313" key="12">
    <source>
        <dbReference type="EMBL" id="KAK6642877.1"/>
    </source>
</evidence>
<dbReference type="GO" id="GO:0000977">
    <property type="term" value="F:RNA polymerase II transcription regulatory region sequence-specific DNA binding"/>
    <property type="evidence" value="ECO:0007669"/>
    <property type="project" value="TreeGrafter"/>
</dbReference>
<feature type="compositionally biased region" description="Polar residues" evidence="8">
    <location>
        <begin position="255"/>
        <end position="269"/>
    </location>
</feature>
<keyword evidence="5 6" id="KW-0539">Nucleus</keyword>
<comment type="subcellular location">
    <subcellularLocation>
        <location evidence="1 6 7">Nucleus</location>
    </subcellularLocation>
</comment>
<dbReference type="Proteomes" id="UP001359485">
    <property type="component" value="Unassembled WGS sequence"/>
</dbReference>
<reference evidence="12 14" key="1">
    <citation type="submission" date="2023-10" db="EMBL/GenBank/DDBJ databases">
        <title>Genomes of two closely related lineages of the louse Polyplax serrata with different host specificities.</title>
        <authorList>
            <person name="Martinu J."/>
            <person name="Tarabai H."/>
            <person name="Stefka J."/>
            <person name="Hypsa V."/>
        </authorList>
    </citation>
    <scope>NUCLEOTIDE SEQUENCE [LARGE SCALE GENOMIC DNA]</scope>
    <source>
        <strain evidence="11">98ZLc_SE</strain>
        <strain evidence="12">HR10_N</strain>
    </source>
</reference>
<evidence type="ECO:0000313" key="13">
    <source>
        <dbReference type="Proteomes" id="UP001359485"/>
    </source>
</evidence>
<dbReference type="EMBL" id="JAWJWE010000002">
    <property type="protein sequence ID" value="KAK6642877.1"/>
    <property type="molecule type" value="Genomic_DNA"/>
</dbReference>
<dbReference type="Gene3D" id="1.10.10.60">
    <property type="entry name" value="Homeodomain-like"/>
    <property type="match status" value="1"/>
</dbReference>
<dbReference type="Pfam" id="PF00046">
    <property type="entry name" value="Homeodomain"/>
    <property type="match status" value="1"/>
</dbReference>
<evidence type="ECO:0000256" key="1">
    <source>
        <dbReference type="ARBA" id="ARBA00004123"/>
    </source>
</evidence>
<evidence type="ECO:0000256" key="5">
    <source>
        <dbReference type="ARBA" id="ARBA00023242"/>
    </source>
</evidence>
<keyword evidence="2" id="KW-0217">Developmental protein</keyword>
<dbReference type="InterPro" id="IPR009057">
    <property type="entry name" value="Homeodomain-like_sf"/>
</dbReference>
<dbReference type="CDD" id="cd00086">
    <property type="entry name" value="homeodomain"/>
    <property type="match status" value="1"/>
</dbReference>
<dbReference type="AlphaFoldDB" id="A0AAN8SBW1"/>
<dbReference type="FunFam" id="1.10.10.60:FF:000102">
    <property type="entry name" value="Aristaless related homeobox"/>
    <property type="match status" value="1"/>
</dbReference>